<feature type="region of interest" description="Disordered" evidence="12">
    <location>
        <begin position="41"/>
        <end position="63"/>
    </location>
</feature>
<dbReference type="InterPro" id="IPR046341">
    <property type="entry name" value="SET_dom_sf"/>
</dbReference>
<dbReference type="Gene3D" id="2.170.270.10">
    <property type="entry name" value="SET domain"/>
    <property type="match status" value="1"/>
</dbReference>
<comment type="similarity">
    <text evidence="2">Belongs to the Tom20 family.</text>
</comment>
<dbReference type="InterPro" id="IPR023392">
    <property type="entry name" value="Tom20_dom_sf"/>
</dbReference>
<dbReference type="Proteomes" id="UP001151582">
    <property type="component" value="Unassembled WGS sequence"/>
</dbReference>
<dbReference type="Gene3D" id="6.10.140.2220">
    <property type="match status" value="1"/>
</dbReference>
<evidence type="ECO:0000256" key="4">
    <source>
        <dbReference type="ARBA" id="ARBA00022723"/>
    </source>
</evidence>
<evidence type="ECO:0000256" key="11">
    <source>
        <dbReference type="PROSITE-ProRule" id="PRU00134"/>
    </source>
</evidence>
<keyword evidence="5 11" id="KW-0863">Zinc-finger</keyword>
<dbReference type="AlphaFoldDB" id="A0A9W8AZA4"/>
<dbReference type="InterPro" id="IPR002893">
    <property type="entry name" value="Znf_MYND"/>
</dbReference>
<dbReference type="SUPFAM" id="SSF82199">
    <property type="entry name" value="SET domain"/>
    <property type="match status" value="1"/>
</dbReference>
<dbReference type="GO" id="GO:0006886">
    <property type="term" value="P:intracellular protein transport"/>
    <property type="evidence" value="ECO:0007669"/>
    <property type="project" value="InterPro"/>
</dbReference>
<dbReference type="SUPFAM" id="SSF47157">
    <property type="entry name" value="Mitochondrial import receptor subunit Tom20"/>
    <property type="match status" value="1"/>
</dbReference>
<dbReference type="GO" id="GO:0008270">
    <property type="term" value="F:zinc ion binding"/>
    <property type="evidence" value="ECO:0007669"/>
    <property type="project" value="UniProtKB-KW"/>
</dbReference>
<evidence type="ECO:0000256" key="7">
    <source>
        <dbReference type="ARBA" id="ARBA00022833"/>
    </source>
</evidence>
<organism evidence="16 17">
    <name type="scientific">Dimargaris verticillata</name>
    <dbReference type="NCBI Taxonomy" id="2761393"/>
    <lineage>
        <taxon>Eukaryota</taxon>
        <taxon>Fungi</taxon>
        <taxon>Fungi incertae sedis</taxon>
        <taxon>Zoopagomycota</taxon>
        <taxon>Kickxellomycotina</taxon>
        <taxon>Dimargaritomycetes</taxon>
        <taxon>Dimargaritales</taxon>
        <taxon>Dimargaritaceae</taxon>
        <taxon>Dimargaris</taxon>
    </lineage>
</organism>
<keyword evidence="4" id="KW-0479">Metal-binding</keyword>
<dbReference type="PROSITE" id="PS50280">
    <property type="entry name" value="SET"/>
    <property type="match status" value="1"/>
</dbReference>
<dbReference type="EMBL" id="JANBQB010000400">
    <property type="protein sequence ID" value="KAJ1976792.1"/>
    <property type="molecule type" value="Genomic_DNA"/>
</dbReference>
<keyword evidence="3 13" id="KW-0812">Transmembrane</keyword>
<evidence type="ECO:0000256" key="2">
    <source>
        <dbReference type="ARBA" id="ARBA00005792"/>
    </source>
</evidence>
<evidence type="ECO:0000259" key="14">
    <source>
        <dbReference type="PROSITE" id="PS50280"/>
    </source>
</evidence>
<feature type="domain" description="MYND-type" evidence="15">
    <location>
        <begin position="224"/>
        <end position="266"/>
    </location>
</feature>
<dbReference type="InterPro" id="IPR001214">
    <property type="entry name" value="SET_dom"/>
</dbReference>
<evidence type="ECO:0000256" key="8">
    <source>
        <dbReference type="ARBA" id="ARBA00022989"/>
    </source>
</evidence>
<dbReference type="PROSITE" id="PS50865">
    <property type="entry name" value="ZF_MYND_2"/>
    <property type="match status" value="1"/>
</dbReference>
<evidence type="ECO:0000313" key="17">
    <source>
        <dbReference type="Proteomes" id="UP001151582"/>
    </source>
</evidence>
<keyword evidence="6" id="KW-1000">Mitochondrion outer membrane</keyword>
<evidence type="ECO:0000256" key="13">
    <source>
        <dbReference type="SAM" id="Phobius"/>
    </source>
</evidence>
<evidence type="ECO:0000256" key="12">
    <source>
        <dbReference type="SAM" id="MobiDB-lite"/>
    </source>
</evidence>
<evidence type="ECO:0000256" key="3">
    <source>
        <dbReference type="ARBA" id="ARBA00022692"/>
    </source>
</evidence>
<dbReference type="GO" id="GO:0006605">
    <property type="term" value="P:protein targeting"/>
    <property type="evidence" value="ECO:0007669"/>
    <property type="project" value="InterPro"/>
</dbReference>
<proteinExistence type="inferred from homology"/>
<dbReference type="InterPro" id="IPR050869">
    <property type="entry name" value="H3K4_H4K5_MeTrfase"/>
</dbReference>
<dbReference type="Pfam" id="PF02064">
    <property type="entry name" value="MAS20"/>
    <property type="match status" value="1"/>
</dbReference>
<comment type="subcellular location">
    <subcellularLocation>
        <location evidence="1">Mitochondrion outer membrane</location>
        <topology evidence="1">Single-pass membrane protein</topology>
    </subcellularLocation>
</comment>
<gene>
    <name evidence="16" type="primary">TOM20</name>
    <name evidence="16" type="ORF">H4R34_003844</name>
</gene>
<keyword evidence="16" id="KW-0675">Receptor</keyword>
<name>A0A9W8AZA4_9FUNG</name>
<dbReference type="InterPro" id="IPR002056">
    <property type="entry name" value="MAS20"/>
</dbReference>
<keyword evidence="7" id="KW-0862">Zinc</keyword>
<dbReference type="PRINTS" id="PR00351">
    <property type="entry name" value="OM20RECEPTOR"/>
</dbReference>
<evidence type="ECO:0000313" key="16">
    <source>
        <dbReference type="EMBL" id="KAJ1976792.1"/>
    </source>
</evidence>
<keyword evidence="8 13" id="KW-1133">Transmembrane helix</keyword>
<dbReference type="OrthoDB" id="2154253at2759"/>
<dbReference type="GO" id="GO:0005634">
    <property type="term" value="C:nucleus"/>
    <property type="evidence" value="ECO:0007669"/>
    <property type="project" value="TreeGrafter"/>
</dbReference>
<keyword evidence="9" id="KW-0496">Mitochondrion</keyword>
<evidence type="ECO:0000256" key="6">
    <source>
        <dbReference type="ARBA" id="ARBA00022787"/>
    </source>
</evidence>
<feature type="transmembrane region" description="Helical" evidence="13">
    <location>
        <begin position="6"/>
        <end position="28"/>
    </location>
</feature>
<dbReference type="Pfam" id="PF00856">
    <property type="entry name" value="SET"/>
    <property type="match status" value="1"/>
</dbReference>
<dbReference type="PANTHER" id="PTHR12197">
    <property type="entry name" value="HISTONE-LYSINE N-METHYLTRANSFERASE SMYD"/>
    <property type="match status" value="1"/>
</dbReference>
<feature type="domain" description="SET" evidence="14">
    <location>
        <begin position="168"/>
        <end position="453"/>
    </location>
</feature>
<dbReference type="PANTHER" id="PTHR12197:SF251">
    <property type="entry name" value="EG:BACR7C10.4 PROTEIN"/>
    <property type="match status" value="1"/>
</dbReference>
<sequence length="485" mass="54205">MKDSTFYALVTLGTLGVAGLGYAMYFDYKRRNDPRFRRQLHQPGREKKKAKQQLEEQERLSQSQISVSIENALQKALDKPLPKDPSQKEQMFMEQVAEGERYAALGEAGFEDAAVCFYRALKVYPDPLELIMIYQKTIPQSVLSVIMGMLSQDVKRRQENYYNAFPPEEMHVKIKELSKAAAMGETMTYKTMVANKDFAVGDTIYTELPETTLLVPGLTGSAHCDYCLRVIADGSEAKQCDTCHQVAFCSETCKTTAEEEYHRFLCPGSAAEPIAAAQQLTGTWADKHVLSPMLIAKFFGHMIHVEKKKQEAGEEPEYTVWERLEHLKFLELTGTDDDAKNQELVCDLIGSKITGLENFMNRERYLMLKGKMLYNAIGVRADGSSCPVSLSGEYTRAASTEGLVGAGLYLVSSYLTHSCEPNAVPTFPDGSSRLALQATRPIKVGDEITMTYIAVGDRPVAARQQELMEKYRLTCSCPLCVAKDE</sequence>
<dbReference type="GO" id="GO:0005742">
    <property type="term" value="C:mitochondrial outer membrane translocase complex"/>
    <property type="evidence" value="ECO:0007669"/>
    <property type="project" value="InterPro"/>
</dbReference>
<accession>A0A9W8AZA4</accession>
<protein>
    <submittedName>
        <fullName evidence="16">Mitochondrial import receptor subunit tom20</fullName>
    </submittedName>
</protein>
<evidence type="ECO:0000256" key="1">
    <source>
        <dbReference type="ARBA" id="ARBA00004572"/>
    </source>
</evidence>
<evidence type="ECO:0000256" key="10">
    <source>
        <dbReference type="ARBA" id="ARBA00023136"/>
    </source>
</evidence>
<reference evidence="16" key="1">
    <citation type="submission" date="2022-07" db="EMBL/GenBank/DDBJ databases">
        <title>Phylogenomic reconstructions and comparative analyses of Kickxellomycotina fungi.</title>
        <authorList>
            <person name="Reynolds N.K."/>
            <person name="Stajich J.E."/>
            <person name="Barry K."/>
            <person name="Grigoriev I.V."/>
            <person name="Crous P."/>
            <person name="Smith M.E."/>
        </authorList>
    </citation>
    <scope>NUCLEOTIDE SEQUENCE</scope>
    <source>
        <strain evidence="16">RSA 567</strain>
    </source>
</reference>
<evidence type="ECO:0000256" key="5">
    <source>
        <dbReference type="ARBA" id="ARBA00022771"/>
    </source>
</evidence>
<comment type="caution">
    <text evidence="16">The sequence shown here is derived from an EMBL/GenBank/DDBJ whole genome shotgun (WGS) entry which is preliminary data.</text>
</comment>
<evidence type="ECO:0000259" key="15">
    <source>
        <dbReference type="PROSITE" id="PS50865"/>
    </source>
</evidence>
<keyword evidence="10 13" id="KW-0472">Membrane</keyword>
<dbReference type="CDD" id="cd20071">
    <property type="entry name" value="SET_SMYD"/>
    <property type="match status" value="1"/>
</dbReference>
<keyword evidence="17" id="KW-1185">Reference proteome</keyword>
<dbReference type="Gene3D" id="1.20.960.10">
    <property type="entry name" value="Mitochondrial outer membrane translocase complex, subunit Tom20 domain"/>
    <property type="match status" value="1"/>
</dbReference>
<dbReference type="SUPFAM" id="SSF144232">
    <property type="entry name" value="HIT/MYND zinc finger-like"/>
    <property type="match status" value="1"/>
</dbReference>
<evidence type="ECO:0000256" key="9">
    <source>
        <dbReference type="ARBA" id="ARBA00023128"/>
    </source>
</evidence>
<dbReference type="Gene3D" id="1.10.220.160">
    <property type="match status" value="1"/>
</dbReference>